<sequence>MPSAAENAAPVTGALLLCRGTPDTVAPVARLLREPMRAAAAGEGWTVLVPEGAPWRETGGDPVERVVTGWAGALAVGGPWPVLALWWDPGHSGFVLASGFRRPVGYEWLAGGTPVGEDEAVRTVALRLGLDPVLDLQALDVLTRGDSDADARARLIGLVAVLARTGLVLPPGVTPGASMPVLRVALRAAVGEGDADPGIWWGPVVRALCVVQVGLGVPMALWGLHRRRPALVLAGGLLATTGTVGLRARFPAPLGTPP</sequence>
<comment type="caution">
    <text evidence="1">The sequence shown here is derived from an EMBL/GenBank/DDBJ whole genome shotgun (WGS) entry which is preliminary data.</text>
</comment>
<proteinExistence type="predicted"/>
<evidence type="ECO:0000313" key="2">
    <source>
        <dbReference type="Proteomes" id="UP000186455"/>
    </source>
</evidence>
<dbReference type="EMBL" id="LFBV01000001">
    <property type="protein sequence ID" value="OKH96457.1"/>
    <property type="molecule type" value="Genomic_DNA"/>
</dbReference>
<accession>A0A1Q4VF55</accession>
<dbReference type="Proteomes" id="UP000186455">
    <property type="component" value="Unassembled WGS sequence"/>
</dbReference>
<keyword evidence="2" id="KW-1185">Reference proteome</keyword>
<gene>
    <name evidence="1" type="ORF">AB852_07710</name>
</gene>
<dbReference type="STRING" id="1048205.AB852_07710"/>
<reference evidence="1 2" key="1">
    <citation type="submission" date="2015-06" db="EMBL/GenBank/DDBJ databases">
        <title>Cloning and characterization of the uncialamcin biosynthetic gene cluster.</title>
        <authorList>
            <person name="Yan X."/>
            <person name="Huang T."/>
            <person name="Ge H."/>
            <person name="Shen B."/>
        </authorList>
    </citation>
    <scope>NUCLEOTIDE SEQUENCE [LARGE SCALE GENOMIC DNA]</scope>
    <source>
        <strain evidence="1 2">DCA2648</strain>
    </source>
</reference>
<dbReference type="AlphaFoldDB" id="A0A1Q4VF55"/>
<organism evidence="1 2">
    <name type="scientific">Streptomyces uncialis</name>
    <dbReference type="NCBI Taxonomy" id="1048205"/>
    <lineage>
        <taxon>Bacteria</taxon>
        <taxon>Bacillati</taxon>
        <taxon>Actinomycetota</taxon>
        <taxon>Actinomycetes</taxon>
        <taxon>Kitasatosporales</taxon>
        <taxon>Streptomycetaceae</taxon>
        <taxon>Streptomyces</taxon>
    </lineage>
</organism>
<dbReference type="RefSeq" id="WP_073784873.1">
    <property type="nucleotide sequence ID" value="NZ_CP108638.1"/>
</dbReference>
<protein>
    <submittedName>
        <fullName evidence="1">Uncharacterized protein</fullName>
    </submittedName>
</protein>
<evidence type="ECO:0000313" key="1">
    <source>
        <dbReference type="EMBL" id="OKH96457.1"/>
    </source>
</evidence>
<name>A0A1Q4VF55_9ACTN</name>